<keyword evidence="7" id="KW-1133">Transmembrane helix</keyword>
<dbReference type="InterPro" id="IPR013783">
    <property type="entry name" value="Ig-like_fold"/>
</dbReference>
<organism evidence="10 11">
    <name type="scientific">Heterodera schachtii</name>
    <name type="common">Sugarbeet cyst nematode worm</name>
    <name type="synonym">Tylenchus schachtii</name>
    <dbReference type="NCBI Taxonomy" id="97005"/>
    <lineage>
        <taxon>Eukaryota</taxon>
        <taxon>Metazoa</taxon>
        <taxon>Ecdysozoa</taxon>
        <taxon>Nematoda</taxon>
        <taxon>Chromadorea</taxon>
        <taxon>Rhabditida</taxon>
        <taxon>Tylenchina</taxon>
        <taxon>Tylenchomorpha</taxon>
        <taxon>Tylenchoidea</taxon>
        <taxon>Heteroderidae</taxon>
        <taxon>Heteroderinae</taxon>
        <taxon>Heterodera</taxon>
    </lineage>
</organism>
<feature type="domain" description="Ig-like" evidence="9">
    <location>
        <begin position="316"/>
        <end position="389"/>
    </location>
</feature>
<keyword evidence="4" id="KW-0325">Glycoprotein</keyword>
<dbReference type="PANTHER" id="PTHR11640:SF31">
    <property type="entry name" value="IRREGULAR CHIASM C-ROUGHEST PROTEIN-RELATED"/>
    <property type="match status" value="1"/>
</dbReference>
<evidence type="ECO:0000259" key="9">
    <source>
        <dbReference type="PROSITE" id="PS50835"/>
    </source>
</evidence>
<dbReference type="InterPro" id="IPR051275">
    <property type="entry name" value="Cell_adhesion_signaling"/>
</dbReference>
<keyword evidence="3" id="KW-1015">Disulfide bond</keyword>
<proteinExistence type="predicted"/>
<dbReference type="SMART" id="SM00408">
    <property type="entry name" value="IGc2"/>
    <property type="match status" value="3"/>
</dbReference>
<feature type="domain" description="Ig-like" evidence="9">
    <location>
        <begin position="494"/>
        <end position="616"/>
    </location>
</feature>
<keyword evidence="8" id="KW-0732">Signal</keyword>
<evidence type="ECO:0000256" key="4">
    <source>
        <dbReference type="ARBA" id="ARBA00023180"/>
    </source>
</evidence>
<evidence type="ECO:0000256" key="1">
    <source>
        <dbReference type="ARBA" id="ARBA00004479"/>
    </source>
</evidence>
<dbReference type="CDD" id="cd00096">
    <property type="entry name" value="Ig"/>
    <property type="match status" value="1"/>
</dbReference>
<evidence type="ECO:0000256" key="8">
    <source>
        <dbReference type="SAM" id="SignalP"/>
    </source>
</evidence>
<feature type="region of interest" description="Disordered" evidence="6">
    <location>
        <begin position="539"/>
        <end position="558"/>
    </location>
</feature>
<dbReference type="SMART" id="SM00409">
    <property type="entry name" value="IG"/>
    <property type="match status" value="5"/>
</dbReference>
<evidence type="ECO:0000256" key="7">
    <source>
        <dbReference type="SAM" id="Phobius"/>
    </source>
</evidence>
<sequence length="922" mass="102886">MNSFIFCFSIPLHLFTIGNILLLLLLIGSSAHGAQRIVEEPEDTVARVGDTVQLRCRVADQKGQVIWMQGDIGLGPQRDLPFWERMRMVGSPKDGEFHLEIRNVSIADEETYQCQLSSSEDEPIAKLSRRAKLTVLYEPTMPQLLGESVVGTVTAVPSSAAAQRTQPIAATEGRAIRLSCQSRAGKPPARLSWALAEDWQAQKVIGHIANWTMENGTTTAHAGVDQQRWTTPITGHPIRVREHLRQSVRSLHPIFGNISEELVQDGDTKLSTTTSHLTFVPTQAENGRWMVCLAAHELYGHESRSASIQLDVLYAPKVRIETIPEASQIYEGGYIRLHCATDARPNDVKLRWSWDGEPKRLEVVDAQNVLINGLRFNDNGRRVTCTAENTIDIGTGVFELDVPYGPRFMSTNQSKVVERGEQATFQCEVLGNPTPTVRWYHGRDMVDNIPIEEGKNLTITDVLDWKEGEYMCVAEVYGFPPKSLHHMLLLKGPPKVELSDQFDFDATSVILSCKVQHRSERVKVYWYHNGRRVDIIESGGVPHHHQPNKNVDAIDGDSDGDDQQQLRHYTVRDDRINRWLIVSRLTIHRFTDADFGTYNCTARNEHGLGSDQREIRLNAVDTLRWYVNKTTLEASVGIGVAALLLLLVACGTCCCCMRKWRRRRCGHTKFSNHRSTKSNGDVTVKVEELMESNGTNTSSTAPLCDEFFPTDYHFNGSSYSPNNNGSFVGSAHHQPQYSTDQQHYIVMGNGTMVPASSMVVDQPNNVHQQQAAFCPSYQSFNNGGIVNTFGRKTVFNNNNNGMLPSLMSSPNSFDGGMMAIDGPLPPTTTMASQNNATALAFAGMNGNRSSPPYNNRLSQQQQQQYGIIMETVPEEVLLHTPDSTEADNGTFFTSAGIMMQLADEQQLQQQQQRTISRNSTHV</sequence>
<keyword evidence="2 7" id="KW-0472">Membrane</keyword>
<evidence type="ECO:0000256" key="6">
    <source>
        <dbReference type="SAM" id="MobiDB-lite"/>
    </source>
</evidence>
<comment type="subcellular location">
    <subcellularLocation>
        <location evidence="1">Membrane</location>
        <topology evidence="1">Single-pass type I membrane protein</topology>
    </subcellularLocation>
</comment>
<evidence type="ECO:0000256" key="3">
    <source>
        <dbReference type="ARBA" id="ARBA00023157"/>
    </source>
</evidence>
<comment type="caution">
    <text evidence="10">The sequence shown here is derived from an EMBL/GenBank/DDBJ whole genome shotgun (WGS) entry which is preliminary data.</text>
</comment>
<dbReference type="InterPro" id="IPR003599">
    <property type="entry name" value="Ig_sub"/>
</dbReference>
<keyword evidence="11" id="KW-1185">Reference proteome</keyword>
<dbReference type="InterPro" id="IPR013151">
    <property type="entry name" value="Immunoglobulin_dom"/>
</dbReference>
<keyword evidence="5" id="KW-0393">Immunoglobulin domain</keyword>
<dbReference type="InterPro" id="IPR003598">
    <property type="entry name" value="Ig_sub2"/>
</dbReference>
<feature type="domain" description="Ig-like" evidence="9">
    <location>
        <begin position="406"/>
        <end position="475"/>
    </location>
</feature>
<dbReference type="GO" id="GO:0016020">
    <property type="term" value="C:membrane"/>
    <property type="evidence" value="ECO:0007669"/>
    <property type="project" value="UniProtKB-SubCell"/>
</dbReference>
<name>A0ABD2JCZ4_HETSC</name>
<evidence type="ECO:0000313" key="11">
    <source>
        <dbReference type="Proteomes" id="UP001620645"/>
    </source>
</evidence>
<dbReference type="Proteomes" id="UP001620645">
    <property type="component" value="Unassembled WGS sequence"/>
</dbReference>
<accession>A0ABD2JCZ4</accession>
<feature type="domain" description="Ig-like" evidence="9">
    <location>
        <begin position="35"/>
        <end position="125"/>
    </location>
</feature>
<dbReference type="Gene3D" id="2.60.40.10">
    <property type="entry name" value="Immunoglobulins"/>
    <property type="match status" value="5"/>
</dbReference>
<dbReference type="SUPFAM" id="SSF48726">
    <property type="entry name" value="Immunoglobulin"/>
    <property type="match status" value="5"/>
</dbReference>
<dbReference type="PANTHER" id="PTHR11640">
    <property type="entry name" value="NEPHRIN"/>
    <property type="match status" value="1"/>
</dbReference>
<evidence type="ECO:0000256" key="2">
    <source>
        <dbReference type="ARBA" id="ARBA00023136"/>
    </source>
</evidence>
<dbReference type="InterPro" id="IPR007110">
    <property type="entry name" value="Ig-like_dom"/>
</dbReference>
<dbReference type="Pfam" id="PF13927">
    <property type="entry name" value="Ig_3"/>
    <property type="match status" value="2"/>
</dbReference>
<dbReference type="InterPro" id="IPR036179">
    <property type="entry name" value="Ig-like_dom_sf"/>
</dbReference>
<keyword evidence="7" id="KW-0812">Transmembrane</keyword>
<feature type="transmembrane region" description="Helical" evidence="7">
    <location>
        <begin position="636"/>
        <end position="657"/>
    </location>
</feature>
<feature type="chain" id="PRO_5044833501" description="Ig-like domain-containing protein" evidence="8">
    <location>
        <begin position="32"/>
        <end position="922"/>
    </location>
</feature>
<dbReference type="EMBL" id="JBICCN010000157">
    <property type="protein sequence ID" value="KAL3088457.1"/>
    <property type="molecule type" value="Genomic_DNA"/>
</dbReference>
<gene>
    <name evidence="10" type="ORF">niasHS_009908</name>
</gene>
<evidence type="ECO:0000313" key="10">
    <source>
        <dbReference type="EMBL" id="KAL3088457.1"/>
    </source>
</evidence>
<feature type="domain" description="Ig-like" evidence="9">
    <location>
        <begin position="157"/>
        <end position="309"/>
    </location>
</feature>
<dbReference type="Pfam" id="PF00047">
    <property type="entry name" value="ig"/>
    <property type="match status" value="1"/>
</dbReference>
<evidence type="ECO:0000256" key="5">
    <source>
        <dbReference type="ARBA" id="ARBA00023319"/>
    </source>
</evidence>
<reference evidence="10 11" key="1">
    <citation type="submission" date="2024-10" db="EMBL/GenBank/DDBJ databases">
        <authorList>
            <person name="Kim D."/>
        </authorList>
    </citation>
    <scope>NUCLEOTIDE SEQUENCE [LARGE SCALE GENOMIC DNA]</scope>
    <source>
        <strain evidence="10">Taebaek</strain>
    </source>
</reference>
<dbReference type="AlphaFoldDB" id="A0ABD2JCZ4"/>
<protein>
    <recommendedName>
        <fullName evidence="9">Ig-like domain-containing protein</fullName>
    </recommendedName>
</protein>
<dbReference type="PROSITE" id="PS50835">
    <property type="entry name" value="IG_LIKE"/>
    <property type="match status" value="5"/>
</dbReference>
<feature type="signal peptide" evidence="8">
    <location>
        <begin position="1"/>
        <end position="31"/>
    </location>
</feature>